<evidence type="ECO:0000256" key="15">
    <source>
        <dbReference type="ARBA" id="ARBA00023027"/>
    </source>
</evidence>
<evidence type="ECO:0000259" key="20">
    <source>
        <dbReference type="Pfam" id="PF24621"/>
    </source>
</evidence>
<keyword evidence="14" id="KW-0862">Zinc</keyword>
<dbReference type="EMBL" id="UOGE01000100">
    <property type="protein sequence ID" value="VAX25081.1"/>
    <property type="molecule type" value="Genomic_DNA"/>
</dbReference>
<dbReference type="PIRSF" id="PIRSF001455">
    <property type="entry name" value="DHQ_synth"/>
    <property type="match status" value="1"/>
</dbReference>
<evidence type="ECO:0000256" key="12">
    <source>
        <dbReference type="ARBA" id="ARBA00022723"/>
    </source>
</evidence>
<dbReference type="GO" id="GO:0000166">
    <property type="term" value="F:nucleotide binding"/>
    <property type="evidence" value="ECO:0007669"/>
    <property type="project" value="UniProtKB-KW"/>
</dbReference>
<keyword evidence="16" id="KW-0057">Aromatic amino acid biosynthesis</keyword>
<evidence type="ECO:0000256" key="7">
    <source>
        <dbReference type="ARBA" id="ARBA00005412"/>
    </source>
</evidence>
<dbReference type="NCBIfam" id="TIGR01357">
    <property type="entry name" value="aroB"/>
    <property type="match status" value="1"/>
</dbReference>
<comment type="subcellular location">
    <subcellularLocation>
        <location evidence="5">Cytoplasm</location>
    </subcellularLocation>
</comment>
<evidence type="ECO:0000256" key="9">
    <source>
        <dbReference type="ARBA" id="ARBA00017684"/>
    </source>
</evidence>
<dbReference type="GO" id="GO:0009073">
    <property type="term" value="P:aromatic amino acid family biosynthetic process"/>
    <property type="evidence" value="ECO:0007669"/>
    <property type="project" value="UniProtKB-KW"/>
</dbReference>
<keyword evidence="17 21" id="KW-0456">Lyase</keyword>
<dbReference type="InterPro" id="IPR056179">
    <property type="entry name" value="DHQS_C"/>
</dbReference>
<comment type="pathway">
    <text evidence="6">Metabolic intermediate biosynthesis; chorismate biosynthesis; chorismate from D-erythrose 4-phosphate and phosphoenolpyruvate: step 2/7.</text>
</comment>
<comment type="catalytic activity">
    <reaction evidence="1">
        <text>7-phospho-2-dehydro-3-deoxy-D-arabino-heptonate = 3-dehydroquinate + phosphate</text>
        <dbReference type="Rhea" id="RHEA:21968"/>
        <dbReference type="ChEBI" id="CHEBI:32364"/>
        <dbReference type="ChEBI" id="CHEBI:43474"/>
        <dbReference type="ChEBI" id="CHEBI:58394"/>
        <dbReference type="EC" id="4.2.3.4"/>
    </reaction>
</comment>
<dbReference type="PANTHER" id="PTHR43622:SF7">
    <property type="entry name" value="3-DEHYDROQUINATE SYNTHASE, CHLOROPLASTIC"/>
    <property type="match status" value="1"/>
</dbReference>
<accession>A0A3B1CET6</accession>
<reference evidence="21" key="1">
    <citation type="submission" date="2018-06" db="EMBL/GenBank/DDBJ databases">
        <authorList>
            <person name="Zhirakovskaya E."/>
        </authorList>
    </citation>
    <scope>NUCLEOTIDE SEQUENCE</scope>
</reference>
<evidence type="ECO:0000256" key="1">
    <source>
        <dbReference type="ARBA" id="ARBA00001393"/>
    </source>
</evidence>
<evidence type="ECO:0000256" key="3">
    <source>
        <dbReference type="ARBA" id="ARBA00001941"/>
    </source>
</evidence>
<proteinExistence type="inferred from homology"/>
<evidence type="ECO:0000256" key="17">
    <source>
        <dbReference type="ARBA" id="ARBA00023239"/>
    </source>
</evidence>
<gene>
    <name evidence="21" type="ORF">MNBD_NITROSPINAE02-861</name>
</gene>
<dbReference type="CDD" id="cd08195">
    <property type="entry name" value="DHQS"/>
    <property type="match status" value="1"/>
</dbReference>
<dbReference type="InterPro" id="IPR030960">
    <property type="entry name" value="DHQS/DOIS_N"/>
</dbReference>
<evidence type="ECO:0000256" key="14">
    <source>
        <dbReference type="ARBA" id="ARBA00022833"/>
    </source>
</evidence>
<dbReference type="GO" id="GO:0005737">
    <property type="term" value="C:cytoplasm"/>
    <property type="evidence" value="ECO:0007669"/>
    <property type="project" value="UniProtKB-SubCell"/>
</dbReference>
<dbReference type="SUPFAM" id="SSF56796">
    <property type="entry name" value="Dehydroquinate synthase-like"/>
    <property type="match status" value="1"/>
</dbReference>
<dbReference type="FunFam" id="3.40.50.1970:FF:000007">
    <property type="entry name" value="Pentafunctional AROM polypeptide"/>
    <property type="match status" value="1"/>
</dbReference>
<evidence type="ECO:0000256" key="4">
    <source>
        <dbReference type="ARBA" id="ARBA00001947"/>
    </source>
</evidence>
<keyword evidence="11" id="KW-0028">Amino-acid biosynthesis</keyword>
<evidence type="ECO:0000256" key="2">
    <source>
        <dbReference type="ARBA" id="ARBA00001911"/>
    </source>
</evidence>
<evidence type="ECO:0000313" key="21">
    <source>
        <dbReference type="EMBL" id="VAX25081.1"/>
    </source>
</evidence>
<dbReference type="Gene3D" id="3.40.50.1970">
    <property type="match status" value="1"/>
</dbReference>
<dbReference type="InterPro" id="IPR030963">
    <property type="entry name" value="DHQ_synth_fam"/>
</dbReference>
<evidence type="ECO:0000256" key="5">
    <source>
        <dbReference type="ARBA" id="ARBA00004496"/>
    </source>
</evidence>
<evidence type="ECO:0000256" key="13">
    <source>
        <dbReference type="ARBA" id="ARBA00022741"/>
    </source>
</evidence>
<sequence>MAGSRIKKIGDTALVVSNRRVFGLYGERLGDTLSEAGVDWRAALLPDGERSKTMASVEKLHNRLVDGKYDRDAMIIALGGGVIGDTAGFAAATYMRGIKIIQAPTTLLSQVDSSVGGKTGVNHPRGKNLIGAFHQPSLVLADISALKSLPAIEILGGIAEVIKYGCIASARFFRFLEENVSALAALKADVTTQAVKMSCRIKAKVVSEDEFETGRRAILNFGHTAGHAIEAVTGYKRFGHGYAVAMGMRVAAELSYIKGALKEKELERIKNIIKKTGLPAKIPHTIKKEALVNAMAHDKKVKKSAIRFVLLDGIGGADLRNDITRNEILDALKRSYEK</sequence>
<keyword evidence="18" id="KW-0170">Cobalt</keyword>
<name>A0A3B1CET6_9ZZZZ</name>
<evidence type="ECO:0000256" key="16">
    <source>
        <dbReference type="ARBA" id="ARBA00023141"/>
    </source>
</evidence>
<evidence type="ECO:0000259" key="19">
    <source>
        <dbReference type="Pfam" id="PF01761"/>
    </source>
</evidence>
<organism evidence="21">
    <name type="scientific">hydrothermal vent metagenome</name>
    <dbReference type="NCBI Taxonomy" id="652676"/>
    <lineage>
        <taxon>unclassified sequences</taxon>
        <taxon>metagenomes</taxon>
        <taxon>ecological metagenomes</taxon>
    </lineage>
</organism>
<dbReference type="Pfam" id="PF01761">
    <property type="entry name" value="DHQ_synthase"/>
    <property type="match status" value="1"/>
</dbReference>
<keyword evidence="12" id="KW-0479">Metal-binding</keyword>
<evidence type="ECO:0000256" key="18">
    <source>
        <dbReference type="ARBA" id="ARBA00023285"/>
    </source>
</evidence>
<keyword evidence="13" id="KW-0547">Nucleotide-binding</keyword>
<dbReference type="GO" id="GO:0046872">
    <property type="term" value="F:metal ion binding"/>
    <property type="evidence" value="ECO:0007669"/>
    <property type="project" value="UniProtKB-KW"/>
</dbReference>
<feature type="domain" description="3-dehydroquinate synthase C-terminal" evidence="20">
    <location>
        <begin position="157"/>
        <end position="301"/>
    </location>
</feature>
<keyword evidence="10" id="KW-0963">Cytoplasm</keyword>
<comment type="cofactor">
    <cofactor evidence="2">
        <name>NAD(+)</name>
        <dbReference type="ChEBI" id="CHEBI:57540"/>
    </cofactor>
</comment>
<dbReference type="PANTHER" id="PTHR43622">
    <property type="entry name" value="3-DEHYDROQUINATE SYNTHASE"/>
    <property type="match status" value="1"/>
</dbReference>
<dbReference type="GO" id="GO:0008652">
    <property type="term" value="P:amino acid biosynthetic process"/>
    <property type="evidence" value="ECO:0007669"/>
    <property type="project" value="UniProtKB-KW"/>
</dbReference>
<dbReference type="InterPro" id="IPR016037">
    <property type="entry name" value="DHQ_synth_AroB"/>
</dbReference>
<comment type="cofactor">
    <cofactor evidence="3">
        <name>Co(2+)</name>
        <dbReference type="ChEBI" id="CHEBI:48828"/>
    </cofactor>
</comment>
<dbReference type="AlphaFoldDB" id="A0A3B1CET6"/>
<dbReference type="EC" id="4.2.3.4" evidence="8"/>
<evidence type="ECO:0000256" key="10">
    <source>
        <dbReference type="ARBA" id="ARBA00022490"/>
    </source>
</evidence>
<evidence type="ECO:0000256" key="11">
    <source>
        <dbReference type="ARBA" id="ARBA00022605"/>
    </source>
</evidence>
<dbReference type="HAMAP" id="MF_00110">
    <property type="entry name" value="DHQ_synthase"/>
    <property type="match status" value="1"/>
</dbReference>
<evidence type="ECO:0000256" key="6">
    <source>
        <dbReference type="ARBA" id="ARBA00004661"/>
    </source>
</evidence>
<evidence type="ECO:0000256" key="8">
    <source>
        <dbReference type="ARBA" id="ARBA00013031"/>
    </source>
</evidence>
<comment type="similarity">
    <text evidence="7">Belongs to the sugar phosphate cyclases superfamily. Dehydroquinate synthase family.</text>
</comment>
<comment type="cofactor">
    <cofactor evidence="4">
        <name>Zn(2+)</name>
        <dbReference type="ChEBI" id="CHEBI:29105"/>
    </cofactor>
</comment>
<dbReference type="Pfam" id="PF24621">
    <property type="entry name" value="DHQS_C"/>
    <property type="match status" value="1"/>
</dbReference>
<dbReference type="InterPro" id="IPR050071">
    <property type="entry name" value="Dehydroquinate_synthase"/>
</dbReference>
<protein>
    <recommendedName>
        <fullName evidence="9">3-dehydroquinate synthase</fullName>
        <ecNumber evidence="8">4.2.3.4</ecNumber>
    </recommendedName>
</protein>
<dbReference type="GO" id="GO:0003856">
    <property type="term" value="F:3-dehydroquinate synthase activity"/>
    <property type="evidence" value="ECO:0007669"/>
    <property type="project" value="UniProtKB-EC"/>
</dbReference>
<keyword evidence="15" id="KW-0520">NAD</keyword>
<dbReference type="Gene3D" id="1.20.1090.10">
    <property type="entry name" value="Dehydroquinate synthase-like - alpha domain"/>
    <property type="match status" value="1"/>
</dbReference>
<feature type="domain" description="3-dehydroquinate synthase N-terminal" evidence="19">
    <location>
        <begin position="44"/>
        <end position="153"/>
    </location>
</feature>